<dbReference type="Proteomes" id="UP001372834">
    <property type="component" value="Unassembled WGS sequence"/>
</dbReference>
<dbReference type="InterPro" id="IPR012258">
    <property type="entry name" value="Acyl-CoA_oxidase"/>
</dbReference>
<evidence type="ECO:0000256" key="12">
    <source>
        <dbReference type="ARBA" id="ARBA00023140"/>
    </source>
</evidence>
<feature type="domain" description="Acyl-CoA oxidase/dehydrogenase middle" evidence="17">
    <location>
        <begin position="151"/>
        <end position="260"/>
    </location>
</feature>
<dbReference type="GO" id="GO:0033540">
    <property type="term" value="P:fatty acid beta-oxidation using acyl-CoA oxidase"/>
    <property type="evidence" value="ECO:0007669"/>
    <property type="project" value="TreeGrafter"/>
</dbReference>
<proteinExistence type="inferred from homology"/>
<dbReference type="GO" id="GO:0005777">
    <property type="term" value="C:peroxisome"/>
    <property type="evidence" value="ECO:0007669"/>
    <property type="project" value="UniProtKB-SubCell"/>
</dbReference>
<protein>
    <recommendedName>
        <fullName evidence="13">Acyl-coenzyme A oxidase</fullName>
    </recommendedName>
</protein>
<organism evidence="20 21">
    <name type="scientific">Polyplax serrata</name>
    <name type="common">Common mouse louse</name>
    <dbReference type="NCBI Taxonomy" id="468196"/>
    <lineage>
        <taxon>Eukaryota</taxon>
        <taxon>Metazoa</taxon>
        <taxon>Ecdysozoa</taxon>
        <taxon>Arthropoda</taxon>
        <taxon>Hexapoda</taxon>
        <taxon>Insecta</taxon>
        <taxon>Pterygota</taxon>
        <taxon>Neoptera</taxon>
        <taxon>Paraneoptera</taxon>
        <taxon>Psocodea</taxon>
        <taxon>Troctomorpha</taxon>
        <taxon>Phthiraptera</taxon>
        <taxon>Anoplura</taxon>
        <taxon>Polyplacidae</taxon>
        <taxon>Polyplax</taxon>
    </lineage>
</organism>
<dbReference type="FunFam" id="1.20.140.10:FF:000005">
    <property type="entry name" value="Acyl-coenzyme A oxidase"/>
    <property type="match status" value="1"/>
</dbReference>
<dbReference type="Pfam" id="PF01756">
    <property type="entry name" value="ACOX"/>
    <property type="match status" value="1"/>
</dbReference>
<keyword evidence="9" id="KW-0067">ATP-binding</keyword>
<comment type="cofactor">
    <cofactor evidence="1">
        <name>FAD</name>
        <dbReference type="ChEBI" id="CHEBI:57692"/>
    </cofactor>
</comment>
<keyword evidence="8" id="KW-0276">Fatty acid metabolism</keyword>
<feature type="domain" description="Acyl-coenzyme A oxidase N-terminal" evidence="18">
    <location>
        <begin position="27"/>
        <end position="148"/>
    </location>
</feature>
<evidence type="ECO:0000256" key="15">
    <source>
        <dbReference type="PIRSR" id="PIRSR000168-2"/>
    </source>
</evidence>
<feature type="active site" description="Proton acceptor" evidence="14">
    <location>
        <position position="436"/>
    </location>
</feature>
<dbReference type="PIRSF" id="PIRSF000168">
    <property type="entry name" value="Acyl-CoA_oxidase"/>
    <property type="match status" value="1"/>
</dbReference>
<dbReference type="PANTHER" id="PTHR10909:SF250">
    <property type="entry name" value="PEROXISOMAL ACYL-COENZYME A OXIDASE 1"/>
    <property type="match status" value="1"/>
</dbReference>
<dbReference type="GO" id="GO:0003997">
    <property type="term" value="F:acyl-CoA oxidase activity"/>
    <property type="evidence" value="ECO:0007669"/>
    <property type="project" value="InterPro"/>
</dbReference>
<comment type="pathway">
    <text evidence="3">Lipid metabolism; peroxisomal fatty acid beta-oxidation.</text>
</comment>
<dbReference type="InterPro" id="IPR055060">
    <property type="entry name" value="ACOX_C_alpha1"/>
</dbReference>
<dbReference type="InterPro" id="IPR006091">
    <property type="entry name" value="Acyl-CoA_Oxase/DH_mid-dom"/>
</dbReference>
<dbReference type="FunFam" id="1.10.540.10:FF:000006">
    <property type="entry name" value="Acyl-coenzyme A oxidase"/>
    <property type="match status" value="1"/>
</dbReference>
<evidence type="ECO:0000256" key="7">
    <source>
        <dbReference type="ARBA" id="ARBA00022827"/>
    </source>
</evidence>
<sequence length="668" mass="76032">MSHKTESRGKKTVNLDLKRERENCTFNPLEITHILDEDAKKTEERRKMEDWLLQDKKLQDRIPTEFLSHKEKYEEAIRKTCLLFKKLEETDAAFETYSQILGQLGSAILKDGNPLALHFVMFIPTILGQGTLEQQALWVGRAWNREIIGTYAQTELGHGTFIRGLETTAHYDEKKKEFILHSPTLTSYKWWPGGLGHTANYAVVVAQLYTKGECRGIHPFIVQLRDEATHKPMPGIKIGEIGTKLGMNTTNNGYVGFDHVRIPRENMLMKNSQVLEDGTYVKAPNSKLTYGTMMFVRVVLIRDAANMLGKAVTIATRYSAVRRQSEMTPGEPEPQILDFRAQQYKLFPNIATVFCFRVTANWLWNMYNSVTAELEGGDLERLPELHAIACCMKAVCTADAARGIEISRMACGGHGYMTCSNLPLLYGLCTAMCTYEGENTVLLLQTARYLVKQYQAARSGGKLTPTGDYIREVLNSPSRRWTNSMDSHLLAFKEVFVGKLKLAVENLERRIRGGQSYEHAWNMTHIELTDCAEAHCRAFLVTRFHEAIENLNPSPEVKRVLRQLVELYTLFWLMQKLGDFLRFSALEASQVEEIQLRMETLLSDLRPNAVGLVDGFDFCDEVLNSALGAYDGRVYERLFEEAKKSPLNKEPVNVSFHKYLKPLLKGKL</sequence>
<dbReference type="AlphaFoldDB" id="A0AAN8S7F3"/>
<feature type="binding site" evidence="15">
    <location>
        <position position="193"/>
    </location>
    <ligand>
        <name>FAD</name>
        <dbReference type="ChEBI" id="CHEBI:57692"/>
    </ligand>
</feature>
<evidence type="ECO:0000256" key="6">
    <source>
        <dbReference type="ARBA" id="ARBA00022741"/>
    </source>
</evidence>
<evidence type="ECO:0000313" key="20">
    <source>
        <dbReference type="EMBL" id="KAK6619616.1"/>
    </source>
</evidence>
<evidence type="ECO:0000256" key="4">
    <source>
        <dbReference type="ARBA" id="ARBA00006288"/>
    </source>
</evidence>
<evidence type="ECO:0000313" key="21">
    <source>
        <dbReference type="Proteomes" id="UP001372834"/>
    </source>
</evidence>
<dbReference type="GO" id="GO:0055088">
    <property type="term" value="P:lipid homeostasis"/>
    <property type="evidence" value="ECO:0007669"/>
    <property type="project" value="TreeGrafter"/>
</dbReference>
<dbReference type="Gene3D" id="2.40.110.10">
    <property type="entry name" value="Butyryl-CoA Dehydrogenase, subunit A, domain 2"/>
    <property type="match status" value="1"/>
</dbReference>
<keyword evidence="12" id="KW-0576">Peroxisome</keyword>
<evidence type="ECO:0000259" key="19">
    <source>
        <dbReference type="Pfam" id="PF22924"/>
    </source>
</evidence>
<comment type="caution">
    <text evidence="20">The sequence shown here is derived from an EMBL/GenBank/DDBJ whole genome shotgun (WGS) entry which is preliminary data.</text>
</comment>
<evidence type="ECO:0000256" key="8">
    <source>
        <dbReference type="ARBA" id="ARBA00022832"/>
    </source>
</evidence>
<evidence type="ECO:0000256" key="1">
    <source>
        <dbReference type="ARBA" id="ARBA00001974"/>
    </source>
</evidence>
<dbReference type="Pfam" id="PF22924">
    <property type="entry name" value="ACOX_C_alpha1"/>
    <property type="match status" value="1"/>
</dbReference>
<evidence type="ECO:0000256" key="10">
    <source>
        <dbReference type="ARBA" id="ARBA00023002"/>
    </source>
</evidence>
<evidence type="ECO:0000256" key="11">
    <source>
        <dbReference type="ARBA" id="ARBA00023098"/>
    </source>
</evidence>
<gene>
    <name evidence="20" type="ORF">RUM43_012373</name>
</gene>
<dbReference type="SUPFAM" id="SSF56645">
    <property type="entry name" value="Acyl-CoA dehydrogenase NM domain-like"/>
    <property type="match status" value="1"/>
</dbReference>
<evidence type="ECO:0000256" key="3">
    <source>
        <dbReference type="ARBA" id="ARBA00004846"/>
    </source>
</evidence>
<keyword evidence="11" id="KW-0443">Lipid metabolism</keyword>
<evidence type="ECO:0000259" key="18">
    <source>
        <dbReference type="Pfam" id="PF14749"/>
    </source>
</evidence>
<evidence type="ECO:0000256" key="2">
    <source>
        <dbReference type="ARBA" id="ARBA00004275"/>
    </source>
</evidence>
<evidence type="ECO:0000256" key="5">
    <source>
        <dbReference type="ARBA" id="ARBA00022630"/>
    </source>
</evidence>
<evidence type="ECO:0000256" key="9">
    <source>
        <dbReference type="ARBA" id="ARBA00022840"/>
    </source>
</evidence>
<dbReference type="EMBL" id="JAWJWE010000040">
    <property type="protein sequence ID" value="KAK6619616.1"/>
    <property type="molecule type" value="Genomic_DNA"/>
</dbReference>
<evidence type="ECO:0000256" key="14">
    <source>
        <dbReference type="PIRSR" id="PIRSR000168-1"/>
    </source>
</evidence>
<keyword evidence="6" id="KW-0547">Nucleotide-binding</keyword>
<keyword evidence="10" id="KW-0560">Oxidoreductase</keyword>
<feature type="binding site" evidence="15">
    <location>
        <position position="154"/>
    </location>
    <ligand>
        <name>FAD</name>
        <dbReference type="ChEBI" id="CHEBI:57692"/>
    </ligand>
</feature>
<dbReference type="GO" id="GO:0005524">
    <property type="term" value="F:ATP binding"/>
    <property type="evidence" value="ECO:0007669"/>
    <property type="project" value="UniProtKB-KW"/>
</dbReference>
<dbReference type="PANTHER" id="PTHR10909">
    <property type="entry name" value="ELECTRON TRANSPORT OXIDOREDUCTASE"/>
    <property type="match status" value="1"/>
</dbReference>
<evidence type="ECO:0000256" key="13">
    <source>
        <dbReference type="PIRNR" id="PIRNR000168"/>
    </source>
</evidence>
<comment type="subcellular location">
    <subcellularLocation>
        <location evidence="2">Peroxisome</location>
    </subcellularLocation>
</comment>
<feature type="domain" description="Acyl-CoA oxidase C-alpha1" evidence="19">
    <location>
        <begin position="290"/>
        <end position="451"/>
    </location>
</feature>
<comment type="similarity">
    <text evidence="4 13">Belongs to the acyl-CoA oxidase family.</text>
</comment>
<keyword evidence="5 13" id="KW-0285">Flavoprotein</keyword>
<dbReference type="InterPro" id="IPR046373">
    <property type="entry name" value="Acyl-CoA_Oxase/DH_mid-dom_sf"/>
</dbReference>
<dbReference type="Gene3D" id="1.10.540.10">
    <property type="entry name" value="Acyl-CoA dehydrogenase/oxidase, N-terminal domain"/>
    <property type="match status" value="1"/>
</dbReference>
<dbReference type="GO" id="GO:0005504">
    <property type="term" value="F:fatty acid binding"/>
    <property type="evidence" value="ECO:0007669"/>
    <property type="project" value="TreeGrafter"/>
</dbReference>
<dbReference type="InterPro" id="IPR009100">
    <property type="entry name" value="AcylCoA_DH/oxidase_NM_dom_sf"/>
</dbReference>
<name>A0AAN8S7F3_POLSC</name>
<keyword evidence="7 13" id="KW-0274">FAD</keyword>
<evidence type="ECO:0000259" key="17">
    <source>
        <dbReference type="Pfam" id="PF02770"/>
    </source>
</evidence>
<reference evidence="20 21" key="1">
    <citation type="submission" date="2023-10" db="EMBL/GenBank/DDBJ databases">
        <title>Genomes of two closely related lineages of the louse Polyplax serrata with different host specificities.</title>
        <authorList>
            <person name="Martinu J."/>
            <person name="Tarabai H."/>
            <person name="Stefka J."/>
            <person name="Hypsa V."/>
        </authorList>
    </citation>
    <scope>NUCLEOTIDE SEQUENCE [LARGE SCALE GENOMIC DNA]</scope>
    <source>
        <strain evidence="20">HR10_N</strain>
    </source>
</reference>
<dbReference type="FunFam" id="1.20.140.10:FF:000013">
    <property type="entry name" value="Acyl-coenzyme A oxidase"/>
    <property type="match status" value="1"/>
</dbReference>
<dbReference type="InterPro" id="IPR002655">
    <property type="entry name" value="Acyl-CoA_oxidase_C"/>
</dbReference>
<dbReference type="Pfam" id="PF02770">
    <property type="entry name" value="Acyl-CoA_dh_M"/>
    <property type="match status" value="1"/>
</dbReference>
<dbReference type="GO" id="GO:0071949">
    <property type="term" value="F:FAD binding"/>
    <property type="evidence" value="ECO:0007669"/>
    <property type="project" value="InterPro"/>
</dbReference>
<dbReference type="InterPro" id="IPR036250">
    <property type="entry name" value="AcylCo_DH-like_C"/>
</dbReference>
<evidence type="ECO:0000259" key="16">
    <source>
        <dbReference type="Pfam" id="PF01756"/>
    </source>
</evidence>
<dbReference type="FunFam" id="2.40.110.10:FF:000003">
    <property type="entry name" value="Acyl-coenzyme A oxidase"/>
    <property type="match status" value="1"/>
</dbReference>
<feature type="domain" description="Acyl-CoA oxidase C-terminal" evidence="16">
    <location>
        <begin position="487"/>
        <end position="665"/>
    </location>
</feature>
<dbReference type="Gene3D" id="1.20.140.10">
    <property type="entry name" value="Butyryl-CoA Dehydrogenase, subunit A, domain 3"/>
    <property type="match status" value="2"/>
</dbReference>
<dbReference type="InterPro" id="IPR037069">
    <property type="entry name" value="AcylCoA_DH/ox_N_sf"/>
</dbReference>
<dbReference type="SUPFAM" id="SSF47203">
    <property type="entry name" value="Acyl-CoA dehydrogenase C-terminal domain-like"/>
    <property type="match status" value="2"/>
</dbReference>
<dbReference type="Pfam" id="PF14749">
    <property type="entry name" value="Acyl-CoA_ox_N"/>
    <property type="match status" value="1"/>
</dbReference>
<accession>A0AAN8S7F3</accession>
<dbReference type="InterPro" id="IPR029320">
    <property type="entry name" value="Acyl-CoA_ox_N"/>
</dbReference>